<keyword evidence="2" id="KW-0732">Signal</keyword>
<organism evidence="3 4">
    <name type="scientific">Tianweitania populi</name>
    <dbReference type="NCBI Taxonomy" id="1607949"/>
    <lineage>
        <taxon>Bacteria</taxon>
        <taxon>Pseudomonadati</taxon>
        <taxon>Pseudomonadota</taxon>
        <taxon>Alphaproteobacteria</taxon>
        <taxon>Hyphomicrobiales</taxon>
        <taxon>Phyllobacteriaceae</taxon>
        <taxon>Tianweitania</taxon>
    </lineage>
</organism>
<feature type="compositionally biased region" description="Basic and acidic residues" evidence="1">
    <location>
        <begin position="42"/>
        <end position="53"/>
    </location>
</feature>
<feature type="region of interest" description="Disordered" evidence="1">
    <location>
        <begin position="91"/>
        <end position="112"/>
    </location>
</feature>
<evidence type="ECO:0000256" key="2">
    <source>
        <dbReference type="SAM" id="SignalP"/>
    </source>
</evidence>
<gene>
    <name evidence="3" type="ORF">GCM10016234_17980</name>
</gene>
<feature type="region of interest" description="Disordered" evidence="1">
    <location>
        <begin position="30"/>
        <end position="72"/>
    </location>
</feature>
<feature type="compositionally biased region" description="Basic and acidic residues" evidence="1">
    <location>
        <begin position="60"/>
        <end position="72"/>
    </location>
</feature>
<evidence type="ECO:0000313" key="3">
    <source>
        <dbReference type="EMBL" id="GHD12980.1"/>
    </source>
</evidence>
<evidence type="ECO:0000256" key="1">
    <source>
        <dbReference type="SAM" id="MobiDB-lite"/>
    </source>
</evidence>
<dbReference type="Proteomes" id="UP000630142">
    <property type="component" value="Unassembled WGS sequence"/>
</dbReference>
<reference evidence="3" key="1">
    <citation type="journal article" date="2014" name="Int. J. Syst. Evol. Microbiol.">
        <title>Complete genome sequence of Corynebacterium casei LMG S-19264T (=DSM 44701T), isolated from a smear-ripened cheese.</title>
        <authorList>
            <consortium name="US DOE Joint Genome Institute (JGI-PGF)"/>
            <person name="Walter F."/>
            <person name="Albersmeier A."/>
            <person name="Kalinowski J."/>
            <person name="Ruckert C."/>
        </authorList>
    </citation>
    <scope>NUCLEOTIDE SEQUENCE</scope>
    <source>
        <strain evidence="3">KCTC 42249</strain>
    </source>
</reference>
<comment type="caution">
    <text evidence="3">The sequence shown here is derived from an EMBL/GenBank/DDBJ whole genome shotgun (WGS) entry which is preliminary data.</text>
</comment>
<reference evidence="3" key="2">
    <citation type="submission" date="2020-09" db="EMBL/GenBank/DDBJ databases">
        <authorList>
            <person name="Sun Q."/>
            <person name="Kim S."/>
        </authorList>
    </citation>
    <scope>NUCLEOTIDE SEQUENCE</scope>
    <source>
        <strain evidence="3">KCTC 42249</strain>
    </source>
</reference>
<evidence type="ECO:0000313" key="4">
    <source>
        <dbReference type="Proteomes" id="UP000630142"/>
    </source>
</evidence>
<feature type="chain" id="PRO_5035227643" description="DUF4148 domain-containing protein" evidence="2">
    <location>
        <begin position="29"/>
        <end position="112"/>
    </location>
</feature>
<evidence type="ECO:0008006" key="5">
    <source>
        <dbReference type="Google" id="ProtNLM"/>
    </source>
</evidence>
<accession>A0A8J3GKJ6</accession>
<proteinExistence type="predicted"/>
<dbReference type="EMBL" id="BMZQ01000001">
    <property type="protein sequence ID" value="GHD12980.1"/>
    <property type="molecule type" value="Genomic_DNA"/>
</dbReference>
<name>A0A8J3GKJ6_9HYPH</name>
<protein>
    <recommendedName>
        <fullName evidence="5">DUF4148 domain-containing protein</fullName>
    </recommendedName>
</protein>
<dbReference type="RefSeq" id="WP_189503318.1">
    <property type="nucleotide sequence ID" value="NZ_BMZQ01000001.1"/>
</dbReference>
<feature type="signal peptide" evidence="2">
    <location>
        <begin position="1"/>
        <end position="28"/>
    </location>
</feature>
<sequence>MRKVLTSAGLALAVTAGSLVGGMSFASAQGIQLEIGPNGVRPVDRDRDRDRRGPPPRGGCSEREARAAARDEGLRDVEVIRVTPRSITVEGETRRGRTETMRFANERGCPEL</sequence>
<dbReference type="AlphaFoldDB" id="A0A8J3GKJ6"/>
<keyword evidence="4" id="KW-1185">Reference proteome</keyword>